<dbReference type="HOGENOM" id="CLU_029425_3_3_11"/>
<dbReference type="Gene3D" id="2.70.70.10">
    <property type="entry name" value="Glucose Permease (Domain IIA)"/>
    <property type="match status" value="1"/>
</dbReference>
<sequence length="394" mass="41707">MDDLAERGFPGGSVSGTAVVGGRRRRDERINDLTAEEMTTIIPVDRSDIYYSDETTYGDTADFEWDVDDWAPIEDGSASVGRRRSTRRTTTSEITQDILIPEGEFDEYRHDEPFDVLGATVDKYTVDEYETDERVGTVTAEPTFRRVPAGATRRSRGKHRIAAPPTALRSGRVALVAVAAGAALAAAAVQINSDDDAGSATPVPTADVGGAAAADTGPGIAPASANTPDTSMYGQQLQVGKQLADAEAARINAMLPPEFVSPVPLGQYQLTSLYAMRWGVMHAGLDFAAPLGTPIHAATDGVVLEAGPASGFGNWIQVKAPDGTVTVYGHMYSNGVLVHKGETVKAGQVIGLVGSDGQSTGPHCHFEVWLDGKTKIDPAPWLAEHGVRLSNYVG</sequence>
<dbReference type="GO" id="GO:0004222">
    <property type="term" value="F:metalloendopeptidase activity"/>
    <property type="evidence" value="ECO:0007669"/>
    <property type="project" value="TreeGrafter"/>
</dbReference>
<accession>H6N4R1</accession>
<dbReference type="InterPro" id="IPR016047">
    <property type="entry name" value="M23ase_b-sheet_dom"/>
</dbReference>
<keyword evidence="4" id="KW-1185">Reference proteome</keyword>
<evidence type="ECO:0000313" key="4">
    <source>
        <dbReference type="Proteomes" id="UP000009154"/>
    </source>
</evidence>
<feature type="region of interest" description="Disordered" evidence="1">
    <location>
        <begin position="1"/>
        <end position="26"/>
    </location>
</feature>
<evidence type="ECO:0000313" key="3">
    <source>
        <dbReference type="EMBL" id="AFA74850.1"/>
    </source>
</evidence>
<dbReference type="STRING" id="1112204.GPOL_c38380"/>
<organism evidence="3 4">
    <name type="scientific">Gordonia polyisoprenivorans (strain DSM 44266 / VH2)</name>
    <dbReference type="NCBI Taxonomy" id="1112204"/>
    <lineage>
        <taxon>Bacteria</taxon>
        <taxon>Bacillati</taxon>
        <taxon>Actinomycetota</taxon>
        <taxon>Actinomycetes</taxon>
        <taxon>Mycobacteriales</taxon>
        <taxon>Gordoniaceae</taxon>
        <taxon>Gordonia</taxon>
    </lineage>
</organism>
<dbReference type="Pfam" id="PF01551">
    <property type="entry name" value="Peptidase_M23"/>
    <property type="match status" value="1"/>
</dbReference>
<dbReference type="InterPro" id="IPR050570">
    <property type="entry name" value="Cell_wall_metabolism_enzyme"/>
</dbReference>
<dbReference type="PANTHER" id="PTHR21666:SF270">
    <property type="entry name" value="MUREIN HYDROLASE ACTIVATOR ENVC"/>
    <property type="match status" value="1"/>
</dbReference>
<dbReference type="SUPFAM" id="SSF51261">
    <property type="entry name" value="Duplicated hybrid motif"/>
    <property type="match status" value="1"/>
</dbReference>
<dbReference type="EMBL" id="CP003119">
    <property type="protein sequence ID" value="AFA74850.1"/>
    <property type="molecule type" value="Genomic_DNA"/>
</dbReference>
<dbReference type="RefSeq" id="WP_014361159.1">
    <property type="nucleotide sequence ID" value="NC_016906.1"/>
</dbReference>
<feature type="domain" description="M23ase beta-sheet core" evidence="2">
    <location>
        <begin position="281"/>
        <end position="378"/>
    </location>
</feature>
<dbReference type="InterPro" id="IPR011055">
    <property type="entry name" value="Dup_hybrid_motif"/>
</dbReference>
<dbReference type="GeneID" id="90160852"/>
<dbReference type="Proteomes" id="UP000009154">
    <property type="component" value="Chromosome"/>
</dbReference>
<dbReference type="PANTHER" id="PTHR21666">
    <property type="entry name" value="PEPTIDASE-RELATED"/>
    <property type="match status" value="1"/>
</dbReference>
<feature type="region of interest" description="Disordered" evidence="1">
    <location>
        <begin position="194"/>
        <end position="231"/>
    </location>
</feature>
<evidence type="ECO:0000259" key="2">
    <source>
        <dbReference type="Pfam" id="PF01551"/>
    </source>
</evidence>
<feature type="compositionally biased region" description="Low complexity" evidence="1">
    <location>
        <begin position="202"/>
        <end position="223"/>
    </location>
</feature>
<dbReference type="CDD" id="cd12797">
    <property type="entry name" value="M23_peptidase"/>
    <property type="match status" value="1"/>
</dbReference>
<dbReference type="eggNOG" id="COG0739">
    <property type="taxonomic scope" value="Bacteria"/>
</dbReference>
<reference evidence="3 4" key="1">
    <citation type="journal article" date="2012" name="Appl. Environ. Microbiol.">
        <title>Involvement of two latex-clearing proteins during rubber degradation and insights into the subsequent degradation pathway revealed by the genome sequence of Gordonia polyisoprenivorans strain VH2.</title>
        <authorList>
            <person name="Hiessl S."/>
            <person name="Schuldes J."/>
            <person name="Thurmer A."/>
            <person name="Halbsguth T."/>
            <person name="Broker D."/>
            <person name="Angelov A."/>
            <person name="Liebl W."/>
            <person name="Daniel R."/>
            <person name="Steinbuchel A."/>
        </authorList>
    </citation>
    <scope>NUCLEOTIDE SEQUENCE [LARGE SCALE GENOMIC DNA]</scope>
    <source>
        <strain evidence="4">DSM 44266 / VH2</strain>
    </source>
</reference>
<dbReference type="KEGG" id="gpo:GPOL_c38380"/>
<gene>
    <name evidence="3" type="ordered locus">GPOL_c38380</name>
</gene>
<name>H6N4R1_GORPV</name>
<dbReference type="AlphaFoldDB" id="H6N4R1"/>
<proteinExistence type="predicted"/>
<evidence type="ECO:0000256" key="1">
    <source>
        <dbReference type="SAM" id="MobiDB-lite"/>
    </source>
</evidence>
<protein>
    <submittedName>
        <fullName evidence="3">Putative metallopeptidase</fullName>
    </submittedName>
</protein>
<dbReference type="MEROPS" id="M23.A03"/>